<comment type="similarity">
    <text evidence="1">Belongs to the pectinacetylesterase family. Notum subfamily.</text>
</comment>
<evidence type="ECO:0000256" key="1">
    <source>
        <dbReference type="ARBA" id="ARBA00010213"/>
    </source>
</evidence>
<keyword evidence="4" id="KW-1185">Reference proteome</keyword>
<name>A0AAV4SXJ7_CAEEX</name>
<feature type="compositionally biased region" description="Low complexity" evidence="2">
    <location>
        <begin position="341"/>
        <end position="352"/>
    </location>
</feature>
<dbReference type="Proteomes" id="UP001054945">
    <property type="component" value="Unassembled WGS sequence"/>
</dbReference>
<comment type="caution">
    <text evidence="3">The sequence shown here is derived from an EMBL/GenBank/DDBJ whole genome shotgun (WGS) entry which is preliminary data.</text>
</comment>
<accession>A0AAV4SXJ7</accession>
<organism evidence="3 4">
    <name type="scientific">Caerostris extrusa</name>
    <name type="common">Bark spider</name>
    <name type="synonym">Caerostris bankana</name>
    <dbReference type="NCBI Taxonomy" id="172846"/>
    <lineage>
        <taxon>Eukaryota</taxon>
        <taxon>Metazoa</taxon>
        <taxon>Ecdysozoa</taxon>
        <taxon>Arthropoda</taxon>
        <taxon>Chelicerata</taxon>
        <taxon>Arachnida</taxon>
        <taxon>Araneae</taxon>
        <taxon>Araneomorphae</taxon>
        <taxon>Entelegynae</taxon>
        <taxon>Araneoidea</taxon>
        <taxon>Araneidae</taxon>
        <taxon>Caerostris</taxon>
    </lineage>
</organism>
<evidence type="ECO:0000313" key="4">
    <source>
        <dbReference type="Proteomes" id="UP001054945"/>
    </source>
</evidence>
<feature type="region of interest" description="Disordered" evidence="2">
    <location>
        <begin position="252"/>
        <end position="288"/>
    </location>
</feature>
<evidence type="ECO:0000256" key="2">
    <source>
        <dbReference type="SAM" id="MobiDB-lite"/>
    </source>
</evidence>
<dbReference type="EMBL" id="BPLR01010235">
    <property type="protein sequence ID" value="GIY37896.1"/>
    <property type="molecule type" value="Genomic_DNA"/>
</dbReference>
<protein>
    <submittedName>
        <fullName evidence="3">Palmitoleoyl-protein carboxylesterase NOTUM</fullName>
    </submittedName>
</protein>
<gene>
    <name evidence="3" type="primary">NOTUM</name>
    <name evidence="3" type="ORF">CEXT_121091</name>
</gene>
<reference evidence="3 4" key="1">
    <citation type="submission" date="2021-06" db="EMBL/GenBank/DDBJ databases">
        <title>Caerostris extrusa draft genome.</title>
        <authorList>
            <person name="Kono N."/>
            <person name="Arakawa K."/>
        </authorList>
    </citation>
    <scope>NUCLEOTIDE SEQUENCE [LARGE SCALE GENOMIC DNA]</scope>
</reference>
<sequence>MTGSFCFAVGGILSPDPEENPYWWDANQVFLPYCSSDTWSGASHSSRKEHHCNYLLNVNIKLLNARFLDFELNLDFFSLPTVLEFSFLGSLIIIEVIKDLLNKELFSADMLLLAGSSAGGTGVLLNLDRVSDFLQGLKSKIEVRGLADSGWFLDNEPYQPLECLDPQTCAPVEAIKRVSSCFKMGIKKLGRANSLLRRSAMSSFIGRVVERPGSEKMPDAVRGHDDVWRCYFGYRIYSTLQSESRVRVPVAVRRGPDDGGQRGRPSQAPVGLHPPDGQRPQDVAGERDSRVCTVVHLSHGAVKKGLATCQDQQGVTPPGPALLGTASSRAQPPSPPPPSSPVRSNQQQRSAS</sequence>
<dbReference type="Pfam" id="PF03283">
    <property type="entry name" value="PAE"/>
    <property type="match status" value="2"/>
</dbReference>
<dbReference type="PANTHER" id="PTHR21562">
    <property type="entry name" value="NOTUM-RELATED"/>
    <property type="match status" value="1"/>
</dbReference>
<dbReference type="InterPro" id="IPR004963">
    <property type="entry name" value="PAE/NOTUM"/>
</dbReference>
<dbReference type="AlphaFoldDB" id="A0AAV4SXJ7"/>
<feature type="region of interest" description="Disordered" evidence="2">
    <location>
        <begin position="307"/>
        <end position="352"/>
    </location>
</feature>
<dbReference type="PANTHER" id="PTHR21562:SF122">
    <property type="entry name" value="PALMITOLEOYL-PROTEIN CARBOXYLESTERASE NOTUM"/>
    <property type="match status" value="1"/>
</dbReference>
<dbReference type="GO" id="GO:0016787">
    <property type="term" value="F:hydrolase activity"/>
    <property type="evidence" value="ECO:0007669"/>
    <property type="project" value="InterPro"/>
</dbReference>
<evidence type="ECO:0000313" key="3">
    <source>
        <dbReference type="EMBL" id="GIY37896.1"/>
    </source>
</evidence>
<proteinExistence type="inferred from homology"/>